<reference evidence="2" key="1">
    <citation type="submission" date="2021-10" db="EMBL/GenBank/DDBJ databases">
        <title>Tropical sea cucumber genome reveals ecological adaptation and Cuvierian tubules defense mechanism.</title>
        <authorList>
            <person name="Chen T."/>
        </authorList>
    </citation>
    <scope>NUCLEOTIDE SEQUENCE</scope>
    <source>
        <strain evidence="2">Nanhai2018</strain>
        <tissue evidence="2">Muscle</tissue>
    </source>
</reference>
<dbReference type="EMBL" id="JAIZAY010000001">
    <property type="protein sequence ID" value="KAJ8050491.1"/>
    <property type="molecule type" value="Genomic_DNA"/>
</dbReference>
<evidence type="ECO:0000313" key="2">
    <source>
        <dbReference type="EMBL" id="KAJ8050491.1"/>
    </source>
</evidence>
<dbReference type="AlphaFoldDB" id="A0A9Q1HLZ0"/>
<organism evidence="2 3">
    <name type="scientific">Holothuria leucospilota</name>
    <name type="common">Black long sea cucumber</name>
    <name type="synonym">Mertensiothuria leucospilota</name>
    <dbReference type="NCBI Taxonomy" id="206669"/>
    <lineage>
        <taxon>Eukaryota</taxon>
        <taxon>Metazoa</taxon>
        <taxon>Echinodermata</taxon>
        <taxon>Eleutherozoa</taxon>
        <taxon>Echinozoa</taxon>
        <taxon>Holothuroidea</taxon>
        <taxon>Aspidochirotacea</taxon>
        <taxon>Aspidochirotida</taxon>
        <taxon>Holothuriidae</taxon>
        <taxon>Holothuria</taxon>
    </lineage>
</organism>
<gene>
    <name evidence="2" type="ORF">HOLleu_03716</name>
</gene>
<feature type="compositionally biased region" description="Polar residues" evidence="1">
    <location>
        <begin position="34"/>
        <end position="45"/>
    </location>
</feature>
<sequence>MISESSEVHALSKHSQNRSGKPKYTHANKPKRPTGSSSRNKSSQKGMCRNCGGAFPHEGDCPAKRKRCNFCKKLTTFPEYVGAALNQNLNKQIPYSKIKVRILIVIRNTVLKLTLVAKEPRGLTLILTLQAQTYQQ</sequence>
<feature type="region of interest" description="Disordered" evidence="1">
    <location>
        <begin position="1"/>
        <end position="47"/>
    </location>
</feature>
<protein>
    <submittedName>
        <fullName evidence="2">Uncharacterized protein</fullName>
    </submittedName>
</protein>
<dbReference type="OrthoDB" id="8195376at2759"/>
<evidence type="ECO:0000256" key="1">
    <source>
        <dbReference type="SAM" id="MobiDB-lite"/>
    </source>
</evidence>
<evidence type="ECO:0000313" key="3">
    <source>
        <dbReference type="Proteomes" id="UP001152320"/>
    </source>
</evidence>
<accession>A0A9Q1HLZ0</accession>
<name>A0A9Q1HLZ0_HOLLE</name>
<dbReference type="Proteomes" id="UP001152320">
    <property type="component" value="Chromosome 1"/>
</dbReference>
<proteinExistence type="predicted"/>
<keyword evidence="3" id="KW-1185">Reference proteome</keyword>
<feature type="compositionally biased region" description="Basic residues" evidence="1">
    <location>
        <begin position="11"/>
        <end position="32"/>
    </location>
</feature>
<comment type="caution">
    <text evidence="2">The sequence shown here is derived from an EMBL/GenBank/DDBJ whole genome shotgun (WGS) entry which is preliminary data.</text>
</comment>